<dbReference type="AlphaFoldDB" id="A0A7C8MKW9"/>
<dbReference type="OrthoDB" id="3597994at2759"/>
<feature type="non-terminal residue" evidence="3">
    <location>
        <position position="131"/>
    </location>
</feature>
<sequence length="131" mass="14132">SHSALQRTRANLAFLANPTTAAAPASLRTRTFLRTTRYALKFIFWRLVRYAKYAAIGSLTAFVAGTAIGSVVSGVGFIVAPTGIFGGATIGLLWGVGKFGWRRFARKTRHGTGDARADERDDAKGEEVKKV</sequence>
<dbReference type="Proteomes" id="UP000481861">
    <property type="component" value="Unassembled WGS sequence"/>
</dbReference>
<dbReference type="EMBL" id="JAADJZ010000001">
    <property type="protein sequence ID" value="KAF2878063.1"/>
    <property type="molecule type" value="Genomic_DNA"/>
</dbReference>
<proteinExistence type="predicted"/>
<keyword evidence="2" id="KW-0472">Membrane</keyword>
<feature type="non-terminal residue" evidence="3">
    <location>
        <position position="1"/>
    </location>
</feature>
<keyword evidence="2" id="KW-1133">Transmembrane helix</keyword>
<protein>
    <submittedName>
        <fullName evidence="3">Uncharacterized protein</fullName>
    </submittedName>
</protein>
<evidence type="ECO:0000256" key="1">
    <source>
        <dbReference type="SAM" id="MobiDB-lite"/>
    </source>
</evidence>
<evidence type="ECO:0000256" key="2">
    <source>
        <dbReference type="SAM" id="Phobius"/>
    </source>
</evidence>
<feature type="region of interest" description="Disordered" evidence="1">
    <location>
        <begin position="108"/>
        <end position="131"/>
    </location>
</feature>
<feature type="compositionally biased region" description="Basic and acidic residues" evidence="1">
    <location>
        <begin position="111"/>
        <end position="131"/>
    </location>
</feature>
<keyword evidence="4" id="KW-1185">Reference proteome</keyword>
<feature type="transmembrane region" description="Helical" evidence="2">
    <location>
        <begin position="78"/>
        <end position="97"/>
    </location>
</feature>
<reference evidence="3 4" key="1">
    <citation type="submission" date="2020-01" db="EMBL/GenBank/DDBJ databases">
        <authorList>
            <consortium name="DOE Joint Genome Institute"/>
            <person name="Haridas S."/>
            <person name="Albert R."/>
            <person name="Binder M."/>
            <person name="Bloem J."/>
            <person name="Labutti K."/>
            <person name="Salamov A."/>
            <person name="Andreopoulos B."/>
            <person name="Baker S.E."/>
            <person name="Barry K."/>
            <person name="Bills G."/>
            <person name="Bluhm B.H."/>
            <person name="Cannon C."/>
            <person name="Castanera R."/>
            <person name="Culley D.E."/>
            <person name="Daum C."/>
            <person name="Ezra D."/>
            <person name="Gonzalez J.B."/>
            <person name="Henrissat B."/>
            <person name="Kuo A."/>
            <person name="Liang C."/>
            <person name="Lipzen A."/>
            <person name="Lutzoni F."/>
            <person name="Magnuson J."/>
            <person name="Mondo S."/>
            <person name="Nolan M."/>
            <person name="Ohm R."/>
            <person name="Pangilinan J."/>
            <person name="Park H.-J.H."/>
            <person name="Ramirez L."/>
            <person name="Alfaro M."/>
            <person name="Sun H."/>
            <person name="Tritt A."/>
            <person name="Yoshinaga Y."/>
            <person name="Zwiers L.-H.L."/>
            <person name="Turgeon B.G."/>
            <person name="Goodwin S.B."/>
            <person name="Spatafora J.W."/>
            <person name="Crous P.W."/>
            <person name="Grigoriev I.V."/>
        </authorList>
    </citation>
    <scope>NUCLEOTIDE SEQUENCE [LARGE SCALE GENOMIC DNA]</scope>
    <source>
        <strain evidence="3 4">CBS 611.86</strain>
    </source>
</reference>
<organism evidence="3 4">
    <name type="scientific">Massariosphaeria phaeospora</name>
    <dbReference type="NCBI Taxonomy" id="100035"/>
    <lineage>
        <taxon>Eukaryota</taxon>
        <taxon>Fungi</taxon>
        <taxon>Dikarya</taxon>
        <taxon>Ascomycota</taxon>
        <taxon>Pezizomycotina</taxon>
        <taxon>Dothideomycetes</taxon>
        <taxon>Pleosporomycetidae</taxon>
        <taxon>Pleosporales</taxon>
        <taxon>Pleosporales incertae sedis</taxon>
        <taxon>Massariosphaeria</taxon>
    </lineage>
</organism>
<feature type="transmembrane region" description="Helical" evidence="2">
    <location>
        <begin position="50"/>
        <end position="72"/>
    </location>
</feature>
<name>A0A7C8MKW9_9PLEO</name>
<comment type="caution">
    <text evidence="3">The sequence shown here is derived from an EMBL/GenBank/DDBJ whole genome shotgun (WGS) entry which is preliminary data.</text>
</comment>
<accession>A0A7C8MKW9</accession>
<evidence type="ECO:0000313" key="3">
    <source>
        <dbReference type="EMBL" id="KAF2878063.1"/>
    </source>
</evidence>
<keyword evidence="2" id="KW-0812">Transmembrane</keyword>
<evidence type="ECO:0000313" key="4">
    <source>
        <dbReference type="Proteomes" id="UP000481861"/>
    </source>
</evidence>
<gene>
    <name evidence="3" type="ORF">BDV95DRAFT_478379</name>
</gene>